<dbReference type="EMBL" id="FBWH01000048">
    <property type="protein sequence ID" value="CUX66061.1"/>
    <property type="molecule type" value="Genomic_DNA"/>
</dbReference>
<comment type="caution">
    <text evidence="1">The sequence shown here is derived from an EMBL/GenBank/DDBJ whole genome shotgun (WGS) entry which is preliminary data.</text>
</comment>
<name>A0ABP2BQ39_9HYPH</name>
<sequence>MDTDIYANHCQKPEREWPCKPIATTAPETSRADPEALQQISPTSLFGLFRRQAQSSFHLLWREGIIGVLSILRGCGFGTILVGTIDRFRSCVSVGHGRLTDDRLKGFTPL</sequence>
<evidence type="ECO:0000313" key="2">
    <source>
        <dbReference type="Proteomes" id="UP000191812"/>
    </source>
</evidence>
<evidence type="ECO:0000313" key="1">
    <source>
        <dbReference type="EMBL" id="CUX66061.1"/>
    </source>
</evidence>
<protein>
    <submittedName>
        <fullName evidence="1">Uncharacterized protein</fullName>
    </submittedName>
</protein>
<gene>
    <name evidence="1" type="ORF">AGR13a_Lc90375</name>
</gene>
<reference evidence="1 2" key="1">
    <citation type="submission" date="2016-01" db="EMBL/GenBank/DDBJ databases">
        <authorList>
            <person name="Regsiter A."/>
            <person name="william w."/>
        </authorList>
    </citation>
    <scope>NUCLEOTIDE SEQUENCE [LARGE SCALE GENOMIC DNA]</scope>
    <source>
        <strain evidence="1 2">CFBP 6927</strain>
    </source>
</reference>
<organism evidence="1 2">
    <name type="scientific">Agrobacterium genomosp. 13 str. CFBP 6927</name>
    <dbReference type="NCBI Taxonomy" id="1183428"/>
    <lineage>
        <taxon>Bacteria</taxon>
        <taxon>Pseudomonadati</taxon>
        <taxon>Pseudomonadota</taxon>
        <taxon>Alphaproteobacteria</taxon>
        <taxon>Hyphomicrobiales</taxon>
        <taxon>Rhizobiaceae</taxon>
        <taxon>Rhizobium/Agrobacterium group</taxon>
        <taxon>Agrobacterium</taxon>
        <taxon>Agrobacterium tumefaciens complex</taxon>
    </lineage>
</organism>
<dbReference type="Proteomes" id="UP000191812">
    <property type="component" value="Unassembled WGS sequence"/>
</dbReference>
<proteinExistence type="predicted"/>
<keyword evidence="2" id="KW-1185">Reference proteome</keyword>
<accession>A0ABP2BQ39</accession>